<dbReference type="InterPro" id="IPR015590">
    <property type="entry name" value="Aldehyde_DH_dom"/>
</dbReference>
<keyword evidence="7" id="KW-1185">Reference proteome</keyword>
<comment type="caution">
    <text evidence="6">The sequence shown here is derived from an EMBL/GenBank/DDBJ whole genome shotgun (WGS) entry which is preliminary data.</text>
</comment>
<evidence type="ECO:0000256" key="4">
    <source>
        <dbReference type="RuleBase" id="RU003345"/>
    </source>
</evidence>
<sequence>MVTSLNAAAVLDTEYGLYINGQWQKGSEGKLMASFNPSNGEKLADFVDATYTDVDQAVDAATEALKSWKKVSLLNRSNLLLKIADLIDENAEKLALVETLDNGKPIRETRNIDVPLSSDHFRYFAGVIRSEEGTAQAFDKDTLSILIKEPIGVVGQIIPWNFPLLMAAWKIAPAIAAGNTVVIHPSSSTSLSVLELAKILDQVLPKGVVNVITGRGSHSGDYMLKHEGFAKIAFTGSTEIGQEVAVAAAKRLIPSTLELGGKSANIIFNDAPMERALEGVQLGILFNQGQVCCAGSRIFIQEGIYEEFLAKMKLAFEDVKVGLPWEEDVVMGSQINERQLEQILEYVKIGEDEGARVVTGGCRLINNGLENGAFMAPTILADATNDMRIAQEEIFGPVAAVIKFKTEEEVIELANQSEFGLGGAVFSRDINTALRVARGVETGRMWVNTYNQLPAGAPFGGYKKSGIGRETYKSILEGYTQTKNIYIVTKEETEGLY</sequence>
<dbReference type="PROSITE" id="PS00070">
    <property type="entry name" value="ALDEHYDE_DEHYDR_CYS"/>
    <property type="match status" value="1"/>
</dbReference>
<evidence type="ECO:0000256" key="1">
    <source>
        <dbReference type="ARBA" id="ARBA00009986"/>
    </source>
</evidence>
<dbReference type="AlphaFoldDB" id="A0A0J1LDP5"/>
<comment type="similarity">
    <text evidence="1 4">Belongs to the aldehyde dehydrogenase family.</text>
</comment>
<dbReference type="InterPro" id="IPR016161">
    <property type="entry name" value="Ald_DH/histidinol_DH"/>
</dbReference>
<evidence type="ECO:0000259" key="5">
    <source>
        <dbReference type="Pfam" id="PF00171"/>
    </source>
</evidence>
<dbReference type="Gene3D" id="3.40.605.10">
    <property type="entry name" value="Aldehyde Dehydrogenase, Chain A, domain 1"/>
    <property type="match status" value="1"/>
</dbReference>
<organism evidence="6 7">
    <name type="scientific">Niallia circulans</name>
    <name type="common">Bacillus circulans</name>
    <dbReference type="NCBI Taxonomy" id="1397"/>
    <lineage>
        <taxon>Bacteria</taxon>
        <taxon>Bacillati</taxon>
        <taxon>Bacillota</taxon>
        <taxon>Bacilli</taxon>
        <taxon>Bacillales</taxon>
        <taxon>Bacillaceae</taxon>
        <taxon>Niallia</taxon>
    </lineage>
</organism>
<dbReference type="Gene3D" id="3.40.309.10">
    <property type="entry name" value="Aldehyde Dehydrogenase, Chain A, domain 2"/>
    <property type="match status" value="1"/>
</dbReference>
<dbReference type="PATRIC" id="fig|1397.4.peg.4934"/>
<evidence type="ECO:0000313" key="6">
    <source>
        <dbReference type="EMBL" id="KLV27045.1"/>
    </source>
</evidence>
<accession>A0A0J1LDP5</accession>
<dbReference type="FunFam" id="3.40.605.10:FF:000001">
    <property type="entry name" value="Aldehyde dehydrogenase 1"/>
    <property type="match status" value="1"/>
</dbReference>
<gene>
    <name evidence="6" type="ORF">ABW02_08770</name>
</gene>
<dbReference type="RefSeq" id="WP_047941586.1">
    <property type="nucleotide sequence ID" value="NZ_JBANBP010000248.1"/>
</dbReference>
<evidence type="ECO:0000256" key="3">
    <source>
        <dbReference type="PROSITE-ProRule" id="PRU10007"/>
    </source>
</evidence>
<dbReference type="InterPro" id="IPR016163">
    <property type="entry name" value="Ald_DH_C"/>
</dbReference>
<dbReference type="InterPro" id="IPR016162">
    <property type="entry name" value="Ald_DH_N"/>
</dbReference>
<keyword evidence="2 4" id="KW-0560">Oxidoreductase</keyword>
<dbReference type="OrthoDB" id="9762913at2"/>
<feature type="active site" evidence="3">
    <location>
        <position position="258"/>
    </location>
</feature>
<dbReference type="InterPro" id="IPR029510">
    <property type="entry name" value="Ald_DH_CS_GLU"/>
</dbReference>
<dbReference type="PANTHER" id="PTHR11699">
    <property type="entry name" value="ALDEHYDE DEHYDROGENASE-RELATED"/>
    <property type="match status" value="1"/>
</dbReference>
<dbReference type="GO" id="GO:0016620">
    <property type="term" value="F:oxidoreductase activity, acting on the aldehyde or oxo group of donors, NAD or NADP as acceptor"/>
    <property type="evidence" value="ECO:0007669"/>
    <property type="project" value="InterPro"/>
</dbReference>
<dbReference type="FunFam" id="3.40.309.10:FF:000012">
    <property type="entry name" value="Betaine aldehyde dehydrogenase"/>
    <property type="match status" value="1"/>
</dbReference>
<dbReference type="PROSITE" id="PS00687">
    <property type="entry name" value="ALDEHYDE_DEHYDR_GLU"/>
    <property type="match status" value="1"/>
</dbReference>
<dbReference type="Proteomes" id="UP000036045">
    <property type="component" value="Unassembled WGS sequence"/>
</dbReference>
<reference evidence="6 7" key="1">
    <citation type="submission" date="2015-05" db="EMBL/GenBank/DDBJ databases">
        <title>Whole genome sequence and identification of bacterial endophytes from Costus igneus.</title>
        <authorList>
            <person name="Lee Y.P."/>
            <person name="Gan H.M."/>
            <person name="Eng W."/>
            <person name="Wheatley M.S."/>
            <person name="Caraballo A."/>
            <person name="Polter S."/>
            <person name="Savka M.A."/>
            <person name="Hudson A.O."/>
        </authorList>
    </citation>
    <scope>NUCLEOTIDE SEQUENCE [LARGE SCALE GENOMIC DNA]</scope>
    <source>
        <strain evidence="6 7">RIT379</strain>
    </source>
</reference>
<proteinExistence type="inferred from homology"/>
<protein>
    <submittedName>
        <fullName evidence="6">Aldehyde dehydrogenase</fullName>
    </submittedName>
</protein>
<name>A0A0J1LDP5_NIACI</name>
<dbReference type="InterPro" id="IPR016160">
    <property type="entry name" value="Ald_DH_CS_CYS"/>
</dbReference>
<dbReference type="SUPFAM" id="SSF53720">
    <property type="entry name" value="ALDH-like"/>
    <property type="match status" value="1"/>
</dbReference>
<evidence type="ECO:0000256" key="2">
    <source>
        <dbReference type="ARBA" id="ARBA00023002"/>
    </source>
</evidence>
<feature type="domain" description="Aldehyde dehydrogenase" evidence="5">
    <location>
        <begin position="23"/>
        <end position="485"/>
    </location>
</feature>
<dbReference type="EMBL" id="LDPH01000006">
    <property type="protein sequence ID" value="KLV27045.1"/>
    <property type="molecule type" value="Genomic_DNA"/>
</dbReference>
<dbReference type="Pfam" id="PF00171">
    <property type="entry name" value="Aldedh"/>
    <property type="match status" value="1"/>
</dbReference>
<evidence type="ECO:0000313" key="7">
    <source>
        <dbReference type="Proteomes" id="UP000036045"/>
    </source>
</evidence>